<dbReference type="GO" id="GO:0016887">
    <property type="term" value="F:ATP hydrolysis activity"/>
    <property type="evidence" value="ECO:0007669"/>
    <property type="project" value="TreeGrafter"/>
</dbReference>
<feature type="region of interest" description="Disordered" evidence="3">
    <location>
        <begin position="209"/>
        <end position="234"/>
    </location>
</feature>
<protein>
    <submittedName>
        <fullName evidence="4">Uncharacterized protein</fullName>
    </submittedName>
</protein>
<dbReference type="SUPFAM" id="SSF52540">
    <property type="entry name" value="P-loop containing nucleoside triphosphate hydrolases"/>
    <property type="match status" value="1"/>
</dbReference>
<comment type="caution">
    <text evidence="4">The sequence shown here is derived from an EMBL/GenBank/DDBJ whole genome shotgun (WGS) entry which is preliminary data.</text>
</comment>
<dbReference type="EMBL" id="JACXTA010000001">
    <property type="protein sequence ID" value="MBD3706609.1"/>
    <property type="molecule type" value="Genomic_DNA"/>
</dbReference>
<gene>
    <name evidence="4" type="ORF">IE983_02485</name>
</gene>
<evidence type="ECO:0000313" key="5">
    <source>
        <dbReference type="Proteomes" id="UP000655273"/>
    </source>
</evidence>
<keyword evidence="2" id="KW-0067">ATP-binding</keyword>
<dbReference type="GO" id="GO:0034605">
    <property type="term" value="P:cellular response to heat"/>
    <property type="evidence" value="ECO:0007669"/>
    <property type="project" value="TreeGrafter"/>
</dbReference>
<organism evidence="4 5">
    <name type="scientific">Enterobacter hormaechei</name>
    <dbReference type="NCBI Taxonomy" id="158836"/>
    <lineage>
        <taxon>Bacteria</taxon>
        <taxon>Pseudomonadati</taxon>
        <taxon>Pseudomonadota</taxon>
        <taxon>Gammaproteobacteria</taxon>
        <taxon>Enterobacterales</taxon>
        <taxon>Enterobacteriaceae</taxon>
        <taxon>Enterobacter</taxon>
        <taxon>Enterobacter cloacae complex</taxon>
    </lineage>
</organism>
<evidence type="ECO:0000256" key="3">
    <source>
        <dbReference type="SAM" id="MobiDB-lite"/>
    </source>
</evidence>
<evidence type="ECO:0000256" key="1">
    <source>
        <dbReference type="ARBA" id="ARBA00022741"/>
    </source>
</evidence>
<dbReference type="GO" id="GO:0005737">
    <property type="term" value="C:cytoplasm"/>
    <property type="evidence" value="ECO:0007669"/>
    <property type="project" value="TreeGrafter"/>
</dbReference>
<dbReference type="Gene3D" id="3.40.50.300">
    <property type="entry name" value="P-loop containing nucleotide triphosphate hydrolases"/>
    <property type="match status" value="2"/>
</dbReference>
<evidence type="ECO:0000313" key="4">
    <source>
        <dbReference type="EMBL" id="MBD3706609.1"/>
    </source>
</evidence>
<evidence type="ECO:0000256" key="2">
    <source>
        <dbReference type="ARBA" id="ARBA00022840"/>
    </source>
</evidence>
<sequence>MLIGILKTWNLANVLKSISAQFTRLNVEVLVEQFDAICASSKESQQAAAAADAPAGAVPAAQGTLAQYGQDLTARAREGKIDPVVGRDEEIRQMVDILMRRRQNNPLLTGGSRRRENRSGGRAGAAYRRRRRAGAAAKRSAVAAGYRHASGRSGHERGNLRRASEALINEVQSSATPIILFIDEIHTLIGAGGQQGTGDAANLLKPAPGARATAHHRRDHTGRNTKNTLRKILR</sequence>
<reference evidence="4" key="1">
    <citation type="submission" date="2020-07" db="EMBL/GenBank/DDBJ databases">
        <title>Clinical and genomic characterization of carbapenemase-producing Enterobacterales causing secondary infections during the COVID-19 crisis at a New York City hospital.</title>
        <authorList>
            <person name="Gomez-Simmonds A."/>
            <person name="Annavajhala M.K."/>
            <person name="Uhlemann A.-C."/>
        </authorList>
    </citation>
    <scope>NUCLEOTIDE SEQUENCE</scope>
    <source>
        <strain evidence="4">NK1396</strain>
    </source>
</reference>
<dbReference type="InterPro" id="IPR050130">
    <property type="entry name" value="ClpA_ClpB"/>
</dbReference>
<dbReference type="InterPro" id="IPR027417">
    <property type="entry name" value="P-loop_NTPase"/>
</dbReference>
<name>A0A927DJ14_9ENTR</name>
<dbReference type="GO" id="GO:0005524">
    <property type="term" value="F:ATP binding"/>
    <property type="evidence" value="ECO:0007669"/>
    <property type="project" value="UniProtKB-KW"/>
</dbReference>
<proteinExistence type="predicted"/>
<dbReference type="AlphaFoldDB" id="A0A927DJ14"/>
<feature type="compositionally biased region" description="Low complexity" evidence="3">
    <location>
        <begin position="134"/>
        <end position="147"/>
    </location>
</feature>
<accession>A0A927DJ14</accession>
<dbReference type="PANTHER" id="PTHR11638">
    <property type="entry name" value="ATP-DEPENDENT CLP PROTEASE"/>
    <property type="match status" value="1"/>
</dbReference>
<feature type="region of interest" description="Disordered" evidence="3">
    <location>
        <begin position="103"/>
        <end position="158"/>
    </location>
</feature>
<dbReference type="Proteomes" id="UP000655273">
    <property type="component" value="Unassembled WGS sequence"/>
</dbReference>
<keyword evidence="1" id="KW-0547">Nucleotide-binding</keyword>
<dbReference type="PANTHER" id="PTHR11638:SF184">
    <property type="entry name" value="ATPASE WITH CHAPERONE ACTIVITY"/>
    <property type="match status" value="1"/>
</dbReference>